<evidence type="ECO:0000313" key="1">
    <source>
        <dbReference type="EMBL" id="SIO08189.1"/>
    </source>
</evidence>
<evidence type="ECO:0000313" key="2">
    <source>
        <dbReference type="Proteomes" id="UP000184758"/>
    </source>
</evidence>
<sequence>MSKLSPFEQVQEFHEVFGKTIKRKPQALTSEEAVTRANFTTEELIEFLYASVKGDIPKFESLVLEWQKAAKEAIDKIKEQQKEVHSPLIGQVDALTDANYFNYGSFVLLGIDPDPIFSIVHQANMGKVFPDGKPRYRKTDGKVMKPVSWEKEFAPESKIRTEIERQINQADEGII</sequence>
<dbReference type="STRING" id="28230.SAMN05878443_1287"/>
<dbReference type="Gene3D" id="1.10.3420.10">
    <property type="entry name" value="putative ntp pyrophosphohydrolase like domain"/>
    <property type="match status" value="1"/>
</dbReference>
<gene>
    <name evidence="1" type="ORF">SAMN05878443_1287</name>
</gene>
<organism evidence="1 2">
    <name type="scientific">Carnobacterium alterfunditum</name>
    <dbReference type="NCBI Taxonomy" id="28230"/>
    <lineage>
        <taxon>Bacteria</taxon>
        <taxon>Bacillati</taxon>
        <taxon>Bacillota</taxon>
        <taxon>Bacilli</taxon>
        <taxon>Lactobacillales</taxon>
        <taxon>Carnobacteriaceae</taxon>
        <taxon>Carnobacterium</taxon>
    </lineage>
</organism>
<dbReference type="InterPro" id="IPR021130">
    <property type="entry name" value="PRib-ATP_PPHydrolase-like"/>
</dbReference>
<dbReference type="EMBL" id="FSRN01000001">
    <property type="protein sequence ID" value="SIO08189.1"/>
    <property type="molecule type" value="Genomic_DNA"/>
</dbReference>
<dbReference type="eggNOG" id="COG4696">
    <property type="taxonomic scope" value="Bacteria"/>
</dbReference>
<dbReference type="Pfam" id="PF01503">
    <property type="entry name" value="PRA-PH"/>
    <property type="match status" value="1"/>
</dbReference>
<dbReference type="CDD" id="cd11545">
    <property type="entry name" value="NTP-PPase_YP_001813558"/>
    <property type="match status" value="1"/>
</dbReference>
<proteinExistence type="predicted"/>
<evidence type="ECO:0008006" key="3">
    <source>
        <dbReference type="Google" id="ProtNLM"/>
    </source>
</evidence>
<dbReference type="OrthoDB" id="9810101at2"/>
<accession>A0A1N6GKZ8</accession>
<reference evidence="2" key="1">
    <citation type="submission" date="2016-11" db="EMBL/GenBank/DDBJ databases">
        <authorList>
            <person name="Varghese N."/>
            <person name="Submissions S."/>
        </authorList>
    </citation>
    <scope>NUCLEOTIDE SEQUENCE [LARGE SCALE GENOMIC DNA]</scope>
    <source>
        <strain evidence="2">313</strain>
    </source>
</reference>
<dbReference type="InterPro" id="IPR023292">
    <property type="entry name" value="NTP_PyroPHydrolase-like_dom_sf"/>
</dbReference>
<dbReference type="AlphaFoldDB" id="A0A1N6GKZ8"/>
<protein>
    <recommendedName>
        <fullName evidence="3">HAD family hydrolase</fullName>
    </recommendedName>
</protein>
<keyword evidence="2" id="KW-1185">Reference proteome</keyword>
<dbReference type="RefSeq" id="WP_034548320.1">
    <property type="nucleotide sequence ID" value="NZ_FSRN01000001.1"/>
</dbReference>
<name>A0A1N6GKZ8_9LACT</name>
<dbReference type="Proteomes" id="UP000184758">
    <property type="component" value="Unassembled WGS sequence"/>
</dbReference>